<dbReference type="GO" id="GO:0043814">
    <property type="term" value="F:phospholactate guanylyltransferase activity"/>
    <property type="evidence" value="ECO:0007669"/>
    <property type="project" value="InterPro"/>
</dbReference>
<dbReference type="EMBL" id="SOAW01000001">
    <property type="protein sequence ID" value="TDT33167.1"/>
    <property type="molecule type" value="Genomic_DNA"/>
</dbReference>
<keyword evidence="1 6" id="KW-0808">Transferase</keyword>
<dbReference type="PANTHER" id="PTHR40392">
    <property type="entry name" value="2-PHOSPHO-L-LACTATE GUANYLYLTRANSFERASE"/>
    <property type="match status" value="1"/>
</dbReference>
<proteinExistence type="predicted"/>
<keyword evidence="7" id="KW-1185">Reference proteome</keyword>
<dbReference type="RefSeq" id="WP_133753721.1">
    <property type="nucleotide sequence ID" value="NZ_SOAW01000001.1"/>
</dbReference>
<dbReference type="AlphaFoldDB" id="A0A4R7J9A8"/>
<dbReference type="Gene3D" id="3.90.550.10">
    <property type="entry name" value="Spore Coat Polysaccharide Biosynthesis Protein SpsA, Chain A"/>
    <property type="match status" value="1"/>
</dbReference>
<dbReference type="SUPFAM" id="SSF53448">
    <property type="entry name" value="Nucleotide-diphospho-sugar transferases"/>
    <property type="match status" value="1"/>
</dbReference>
<sequence>MPDPSPLSDRTAGQVRRPLGAVVALKSLHLAKSRIDAEVGFRRELAWSMLVDTVTALQAVIPVVVVVGDGLPPVGSAQLVPDPGRDLNAAFTAGAAHLLDHGITEVLASVADLPALRSASVDQFVGALPQQRRLFLRDAAGFGTTMLLARALRGPRDLDPRFEGRSADNHLRSGAADPAPENWPDARLDVDTLDDLRRAAGMGLGTRTEALLRDVDHH</sequence>
<evidence type="ECO:0000256" key="5">
    <source>
        <dbReference type="SAM" id="MobiDB-lite"/>
    </source>
</evidence>
<protein>
    <submittedName>
        <fullName evidence="6">2-phospho-L-lactate guanylyltransferase</fullName>
    </submittedName>
</protein>
<evidence type="ECO:0000313" key="6">
    <source>
        <dbReference type="EMBL" id="TDT33167.1"/>
    </source>
</evidence>
<feature type="region of interest" description="Disordered" evidence="5">
    <location>
        <begin position="158"/>
        <end position="186"/>
    </location>
</feature>
<dbReference type="GO" id="GO:0005525">
    <property type="term" value="F:GTP binding"/>
    <property type="evidence" value="ECO:0007669"/>
    <property type="project" value="UniProtKB-KW"/>
</dbReference>
<keyword evidence="4" id="KW-0342">GTP-binding</keyword>
<dbReference type="Pfam" id="PF01983">
    <property type="entry name" value="CofC"/>
    <property type="match status" value="1"/>
</dbReference>
<evidence type="ECO:0000256" key="3">
    <source>
        <dbReference type="ARBA" id="ARBA00022741"/>
    </source>
</evidence>
<accession>A0A4R7J9A8</accession>
<reference evidence="6 7" key="1">
    <citation type="submission" date="2019-03" db="EMBL/GenBank/DDBJ databases">
        <title>Genomic Encyclopedia of Archaeal and Bacterial Type Strains, Phase II (KMG-II): from individual species to whole genera.</title>
        <authorList>
            <person name="Goeker M."/>
        </authorList>
    </citation>
    <scope>NUCLEOTIDE SEQUENCE [LARGE SCALE GENOMIC DNA]</scope>
    <source>
        <strain evidence="6 7">DSM 24323</strain>
    </source>
</reference>
<dbReference type="InterPro" id="IPR002835">
    <property type="entry name" value="CofC"/>
</dbReference>
<evidence type="ECO:0000256" key="4">
    <source>
        <dbReference type="ARBA" id="ARBA00023134"/>
    </source>
</evidence>
<evidence type="ECO:0000256" key="1">
    <source>
        <dbReference type="ARBA" id="ARBA00022679"/>
    </source>
</evidence>
<dbReference type="OrthoDB" id="3827496at2"/>
<comment type="caution">
    <text evidence="6">The sequence shown here is derived from an EMBL/GenBank/DDBJ whole genome shotgun (WGS) entry which is preliminary data.</text>
</comment>
<dbReference type="NCBIfam" id="TIGR03552">
    <property type="entry name" value="F420_cofC"/>
    <property type="match status" value="1"/>
</dbReference>
<keyword evidence="3" id="KW-0547">Nucleotide-binding</keyword>
<gene>
    <name evidence="6" type="ORF">CLV29_0772</name>
</gene>
<evidence type="ECO:0000256" key="2">
    <source>
        <dbReference type="ARBA" id="ARBA00022695"/>
    </source>
</evidence>
<keyword evidence="2 6" id="KW-0548">Nucleotidyltransferase</keyword>
<organism evidence="6 7">
    <name type="scientific">Naumannella halotolerans</name>
    <dbReference type="NCBI Taxonomy" id="993414"/>
    <lineage>
        <taxon>Bacteria</taxon>
        <taxon>Bacillati</taxon>
        <taxon>Actinomycetota</taxon>
        <taxon>Actinomycetes</taxon>
        <taxon>Propionibacteriales</taxon>
        <taxon>Propionibacteriaceae</taxon>
        <taxon>Naumannella</taxon>
    </lineage>
</organism>
<feature type="compositionally biased region" description="Basic and acidic residues" evidence="5">
    <location>
        <begin position="158"/>
        <end position="171"/>
    </location>
</feature>
<evidence type="ECO:0000313" key="7">
    <source>
        <dbReference type="Proteomes" id="UP000295371"/>
    </source>
</evidence>
<dbReference type="PANTHER" id="PTHR40392:SF1">
    <property type="entry name" value="2-PHOSPHO-L-LACTATE GUANYLYLTRANSFERASE"/>
    <property type="match status" value="1"/>
</dbReference>
<dbReference type="InterPro" id="IPR029044">
    <property type="entry name" value="Nucleotide-diphossugar_trans"/>
</dbReference>
<dbReference type="Proteomes" id="UP000295371">
    <property type="component" value="Unassembled WGS sequence"/>
</dbReference>
<name>A0A4R7J9A8_9ACTN</name>